<dbReference type="Proteomes" id="UP000759537">
    <property type="component" value="Unassembled WGS sequence"/>
</dbReference>
<sequence length="199" mass="22549">MLLWEFLTEPDLAGYSALIIDEDIAQFWPELKLLISSATMDAEKFSKYFDKSLVVDIHYMPQPEANYLHAAITTIFQIHTTQPKGDILGQDKIEAAQENLTETARALGNKIAELIVCPMYAMNIAAMSITIDSIVFVIDSGFVKQSSYNSHVCRYEGALMPLERLQTPRDIIITTHQTISSSLMRKHNPHTWKYKHADS</sequence>
<evidence type="ECO:0000313" key="2">
    <source>
        <dbReference type="EMBL" id="KAF8486976.1"/>
    </source>
</evidence>
<keyword evidence="3" id="KW-1185">Reference proteome</keyword>
<gene>
    <name evidence="2" type="ORF">DFH94DRAFT_791132</name>
</gene>
<accession>A0A9P5N5Z8</accession>
<dbReference type="EMBL" id="WHVB01000001">
    <property type="protein sequence ID" value="KAF8486976.1"/>
    <property type="molecule type" value="Genomic_DNA"/>
</dbReference>
<comment type="catalytic activity">
    <reaction evidence="1">
        <text>ATP + H2O = ADP + phosphate + H(+)</text>
        <dbReference type="Rhea" id="RHEA:13065"/>
        <dbReference type="ChEBI" id="CHEBI:15377"/>
        <dbReference type="ChEBI" id="CHEBI:15378"/>
        <dbReference type="ChEBI" id="CHEBI:30616"/>
        <dbReference type="ChEBI" id="CHEBI:43474"/>
        <dbReference type="ChEBI" id="CHEBI:456216"/>
        <dbReference type="EC" id="3.6.4.13"/>
    </reaction>
</comment>
<reference evidence="2" key="2">
    <citation type="journal article" date="2020" name="Nat. Commun.">
        <title>Large-scale genome sequencing of mycorrhizal fungi provides insights into the early evolution of symbiotic traits.</title>
        <authorList>
            <person name="Miyauchi S."/>
            <person name="Kiss E."/>
            <person name="Kuo A."/>
            <person name="Drula E."/>
            <person name="Kohler A."/>
            <person name="Sanchez-Garcia M."/>
            <person name="Morin E."/>
            <person name="Andreopoulos B."/>
            <person name="Barry K.W."/>
            <person name="Bonito G."/>
            <person name="Buee M."/>
            <person name="Carver A."/>
            <person name="Chen C."/>
            <person name="Cichocki N."/>
            <person name="Clum A."/>
            <person name="Culley D."/>
            <person name="Crous P.W."/>
            <person name="Fauchery L."/>
            <person name="Girlanda M."/>
            <person name="Hayes R.D."/>
            <person name="Keri Z."/>
            <person name="LaButti K."/>
            <person name="Lipzen A."/>
            <person name="Lombard V."/>
            <person name="Magnuson J."/>
            <person name="Maillard F."/>
            <person name="Murat C."/>
            <person name="Nolan M."/>
            <person name="Ohm R.A."/>
            <person name="Pangilinan J."/>
            <person name="Pereira M.F."/>
            <person name="Perotto S."/>
            <person name="Peter M."/>
            <person name="Pfister S."/>
            <person name="Riley R."/>
            <person name="Sitrit Y."/>
            <person name="Stielow J.B."/>
            <person name="Szollosi G."/>
            <person name="Zifcakova L."/>
            <person name="Stursova M."/>
            <person name="Spatafora J.W."/>
            <person name="Tedersoo L."/>
            <person name="Vaario L.M."/>
            <person name="Yamada A."/>
            <person name="Yan M."/>
            <person name="Wang P."/>
            <person name="Xu J."/>
            <person name="Bruns T."/>
            <person name="Baldrian P."/>
            <person name="Vilgalys R."/>
            <person name="Dunand C."/>
            <person name="Henrissat B."/>
            <person name="Grigoriev I.V."/>
            <person name="Hibbett D."/>
            <person name="Nagy L.G."/>
            <person name="Martin F.M."/>
        </authorList>
    </citation>
    <scope>NUCLEOTIDE SEQUENCE</scope>
    <source>
        <strain evidence="2">Prilba</strain>
    </source>
</reference>
<name>A0A9P5N5Z8_9AGAM</name>
<dbReference type="AlphaFoldDB" id="A0A9P5N5Z8"/>
<dbReference type="GO" id="GO:0071013">
    <property type="term" value="C:catalytic step 2 spliceosome"/>
    <property type="evidence" value="ECO:0007669"/>
    <property type="project" value="TreeGrafter"/>
</dbReference>
<organism evidence="2 3">
    <name type="scientific">Russula ochroleuca</name>
    <dbReference type="NCBI Taxonomy" id="152965"/>
    <lineage>
        <taxon>Eukaryota</taxon>
        <taxon>Fungi</taxon>
        <taxon>Dikarya</taxon>
        <taxon>Basidiomycota</taxon>
        <taxon>Agaricomycotina</taxon>
        <taxon>Agaricomycetes</taxon>
        <taxon>Russulales</taxon>
        <taxon>Russulaceae</taxon>
        <taxon>Russula</taxon>
    </lineage>
</organism>
<dbReference type="GO" id="GO:0003724">
    <property type="term" value="F:RNA helicase activity"/>
    <property type="evidence" value="ECO:0007669"/>
    <property type="project" value="UniProtKB-EC"/>
</dbReference>
<comment type="caution">
    <text evidence="2">The sequence shown here is derived from an EMBL/GenBank/DDBJ whole genome shotgun (WGS) entry which is preliminary data.</text>
</comment>
<reference evidence="2" key="1">
    <citation type="submission" date="2019-10" db="EMBL/GenBank/DDBJ databases">
        <authorList>
            <consortium name="DOE Joint Genome Institute"/>
            <person name="Kuo A."/>
            <person name="Miyauchi S."/>
            <person name="Kiss E."/>
            <person name="Drula E."/>
            <person name="Kohler A."/>
            <person name="Sanchez-Garcia M."/>
            <person name="Andreopoulos B."/>
            <person name="Barry K.W."/>
            <person name="Bonito G."/>
            <person name="Buee M."/>
            <person name="Carver A."/>
            <person name="Chen C."/>
            <person name="Cichocki N."/>
            <person name="Clum A."/>
            <person name="Culley D."/>
            <person name="Crous P.W."/>
            <person name="Fauchery L."/>
            <person name="Girlanda M."/>
            <person name="Hayes R."/>
            <person name="Keri Z."/>
            <person name="LaButti K."/>
            <person name="Lipzen A."/>
            <person name="Lombard V."/>
            <person name="Magnuson J."/>
            <person name="Maillard F."/>
            <person name="Morin E."/>
            <person name="Murat C."/>
            <person name="Nolan M."/>
            <person name="Ohm R."/>
            <person name="Pangilinan J."/>
            <person name="Pereira M."/>
            <person name="Perotto S."/>
            <person name="Peter M."/>
            <person name="Riley R."/>
            <person name="Sitrit Y."/>
            <person name="Stielow B."/>
            <person name="Szollosi G."/>
            <person name="Zifcakova L."/>
            <person name="Stursova M."/>
            <person name="Spatafora J.W."/>
            <person name="Tedersoo L."/>
            <person name="Vaario L.-M."/>
            <person name="Yamada A."/>
            <person name="Yan M."/>
            <person name="Wang P."/>
            <person name="Xu J."/>
            <person name="Bruns T."/>
            <person name="Baldrian P."/>
            <person name="Vilgalys R."/>
            <person name="Henrissat B."/>
            <person name="Grigoriev I.V."/>
            <person name="Hibbett D."/>
            <person name="Nagy L.G."/>
            <person name="Martin F.M."/>
        </authorList>
    </citation>
    <scope>NUCLEOTIDE SEQUENCE</scope>
    <source>
        <strain evidence="2">Prilba</strain>
    </source>
</reference>
<dbReference type="Gene3D" id="3.40.50.300">
    <property type="entry name" value="P-loop containing nucleotide triphosphate hydrolases"/>
    <property type="match status" value="3"/>
</dbReference>
<evidence type="ECO:0000256" key="1">
    <source>
        <dbReference type="ARBA" id="ARBA00047984"/>
    </source>
</evidence>
<proteinExistence type="predicted"/>
<evidence type="ECO:0000313" key="3">
    <source>
        <dbReference type="Proteomes" id="UP000759537"/>
    </source>
</evidence>
<dbReference type="InterPro" id="IPR027417">
    <property type="entry name" value="P-loop_NTPase"/>
</dbReference>
<protein>
    <submittedName>
        <fullName evidence="2">Pre-mRNA-splicing factor ATP-dependent RNA helicase PRP16</fullName>
    </submittedName>
</protein>
<dbReference type="OrthoDB" id="10253254at2759"/>
<keyword evidence="2" id="KW-0347">Helicase</keyword>
<dbReference type="SUPFAM" id="SSF52540">
    <property type="entry name" value="P-loop containing nucleoside triphosphate hydrolases"/>
    <property type="match status" value="1"/>
</dbReference>
<keyword evidence="2" id="KW-0067">ATP-binding</keyword>
<dbReference type="GO" id="GO:0003723">
    <property type="term" value="F:RNA binding"/>
    <property type="evidence" value="ECO:0007669"/>
    <property type="project" value="TreeGrafter"/>
</dbReference>
<keyword evidence="2" id="KW-0547">Nucleotide-binding</keyword>
<dbReference type="PANTHER" id="PTHR18934">
    <property type="entry name" value="ATP-DEPENDENT RNA HELICASE"/>
    <property type="match status" value="1"/>
</dbReference>
<keyword evidence="2" id="KW-0378">Hydrolase</keyword>
<dbReference type="PANTHER" id="PTHR18934:SF83">
    <property type="entry name" value="PRE-MRNA-SPLICING FACTOR ATP-DEPENDENT RNA HELICASE DHX16"/>
    <property type="match status" value="1"/>
</dbReference>